<dbReference type="EMBL" id="CP155573">
    <property type="protein sequence ID" value="XFO65026.1"/>
    <property type="molecule type" value="Genomic_DNA"/>
</dbReference>
<reference evidence="1" key="1">
    <citation type="submission" date="2024-05" db="EMBL/GenBank/DDBJ databases">
        <title>Isolation and characterization of Sporomusa carbonis sp. nov., a carboxydotrophic hydrogenogen in the genus of Sporomusa isolated from a charcoal burning pile.</title>
        <authorList>
            <person name="Boeer T."/>
            <person name="Rosenbaum F."/>
            <person name="Eysell L."/>
            <person name="Mueller V."/>
            <person name="Daniel R."/>
            <person name="Poehlein A."/>
        </authorList>
    </citation>
    <scope>NUCLEOTIDE SEQUENCE [LARGE SCALE GENOMIC DNA]</scope>
    <source>
        <strain evidence="1">DSM 10669</strain>
    </source>
</reference>
<evidence type="ECO:0000313" key="1">
    <source>
        <dbReference type="EMBL" id="XFO65026.1"/>
    </source>
</evidence>
<dbReference type="Proteomes" id="UP000216752">
    <property type="component" value="Chromosome"/>
</dbReference>
<gene>
    <name evidence="1" type="ORF">SPSIL_011350</name>
</gene>
<evidence type="ECO:0000313" key="2">
    <source>
        <dbReference type="Proteomes" id="UP000216752"/>
    </source>
</evidence>
<protein>
    <submittedName>
        <fullName evidence="1">Uncharacterized protein</fullName>
    </submittedName>
</protein>
<sequence length="91" mass="10630">MDKKQLVPWLHERKNVYSLLAGLYKASPTMQLLEIIQDLLTTNLKIQFMPPASRHLLFRYLVSIYDTRLVYCDDRHLSLSILAIVLVLNDT</sequence>
<proteinExistence type="predicted"/>
<accession>A0ABZ3IH85</accession>
<organism evidence="1 2">
    <name type="scientific">Sporomusa silvacetica DSM 10669</name>
    <dbReference type="NCBI Taxonomy" id="1123289"/>
    <lineage>
        <taxon>Bacteria</taxon>
        <taxon>Bacillati</taxon>
        <taxon>Bacillota</taxon>
        <taxon>Negativicutes</taxon>
        <taxon>Selenomonadales</taxon>
        <taxon>Sporomusaceae</taxon>
        <taxon>Sporomusa</taxon>
    </lineage>
</organism>
<name>A0ABZ3IH85_9FIRM</name>
<keyword evidence="2" id="KW-1185">Reference proteome</keyword>